<keyword evidence="21" id="KW-0325">Glycoprotein</keyword>
<dbReference type="Pfam" id="PF07714">
    <property type="entry name" value="PK_Tyr_Ser-Thr"/>
    <property type="match status" value="1"/>
</dbReference>
<evidence type="ECO:0000256" key="24">
    <source>
        <dbReference type="ARBA" id="ARBA00048679"/>
    </source>
</evidence>
<dbReference type="Gene3D" id="3.30.200.20">
    <property type="entry name" value="Phosphorylase Kinase, domain 1"/>
    <property type="match status" value="1"/>
</dbReference>
<dbReference type="InterPro" id="IPR055414">
    <property type="entry name" value="LRR_R13L4/SHOC2-like"/>
</dbReference>
<keyword evidence="16" id="KW-0067">ATP-binding</keyword>
<reference evidence="29" key="2">
    <citation type="submission" date="2015-02" db="EMBL/GenBank/DDBJ databases">
        <authorList>
            <person name="Chooi Y.-H."/>
        </authorList>
    </citation>
    <scope>NUCLEOTIDE SEQUENCE</scope>
    <source>
        <tissue evidence="29">Seedling</tissue>
    </source>
</reference>
<dbReference type="InterPro" id="IPR001611">
    <property type="entry name" value="Leu-rich_rpt"/>
</dbReference>
<dbReference type="InterPro" id="IPR032675">
    <property type="entry name" value="LRR_dom_sf"/>
</dbReference>
<feature type="domain" description="Protein kinase" evidence="27">
    <location>
        <begin position="610"/>
        <end position="888"/>
    </location>
</feature>
<protein>
    <recommendedName>
        <fullName evidence="4">non-specific serine/threonine protein kinase</fullName>
        <ecNumber evidence="4">2.7.11.1</ecNumber>
    </recommendedName>
</protein>
<evidence type="ECO:0000256" key="21">
    <source>
        <dbReference type="ARBA" id="ARBA00023180"/>
    </source>
</evidence>
<keyword evidence="11 26" id="KW-0732">Signal</keyword>
<keyword evidence="8" id="KW-0433">Leucine-rich repeat</keyword>
<evidence type="ECO:0000256" key="23">
    <source>
        <dbReference type="ARBA" id="ARBA00047899"/>
    </source>
</evidence>
<evidence type="ECO:0000256" key="1">
    <source>
        <dbReference type="ARBA" id="ARBA00004170"/>
    </source>
</evidence>
<evidence type="ECO:0000313" key="30">
    <source>
        <dbReference type="Proteomes" id="UP000053144"/>
    </source>
</evidence>
<feature type="chain" id="PRO_5005595057" description="non-specific serine/threonine protein kinase" evidence="26">
    <location>
        <begin position="22"/>
        <end position="897"/>
    </location>
</feature>
<dbReference type="InterPro" id="IPR008266">
    <property type="entry name" value="Tyr_kinase_AS"/>
</dbReference>
<organism evidence="29 30">
    <name type="scientific">Phaseolus angularis</name>
    <name type="common">Azuki bean</name>
    <name type="synonym">Vigna angularis</name>
    <dbReference type="NCBI Taxonomy" id="3914"/>
    <lineage>
        <taxon>Eukaryota</taxon>
        <taxon>Viridiplantae</taxon>
        <taxon>Streptophyta</taxon>
        <taxon>Embryophyta</taxon>
        <taxon>Tracheophyta</taxon>
        <taxon>Spermatophyta</taxon>
        <taxon>Magnoliopsida</taxon>
        <taxon>eudicotyledons</taxon>
        <taxon>Gunneridae</taxon>
        <taxon>Pentapetalae</taxon>
        <taxon>rosids</taxon>
        <taxon>fabids</taxon>
        <taxon>Fabales</taxon>
        <taxon>Fabaceae</taxon>
        <taxon>Papilionoideae</taxon>
        <taxon>50 kb inversion clade</taxon>
        <taxon>NPAAA clade</taxon>
        <taxon>indigoferoid/millettioid clade</taxon>
        <taxon>Phaseoleae</taxon>
        <taxon>Vigna</taxon>
    </lineage>
</organism>
<comment type="subcellular location">
    <subcellularLocation>
        <location evidence="1">Membrane</location>
        <topology evidence="1">Peripheral membrane protein</topology>
    </subcellularLocation>
    <subcellularLocation>
        <location evidence="3">Membrane</location>
        <topology evidence="3">Single-pass type I membrane protein</topology>
    </subcellularLocation>
    <subcellularLocation>
        <location evidence="2">Secreted</location>
        <location evidence="2">Cell wall</location>
    </subcellularLocation>
</comment>
<dbReference type="InterPro" id="IPR000719">
    <property type="entry name" value="Prot_kinase_dom"/>
</dbReference>
<evidence type="ECO:0000313" key="28">
    <source>
        <dbReference type="EMBL" id="KAG2403401.1"/>
    </source>
</evidence>
<keyword evidence="6" id="KW-0964">Secreted</keyword>
<evidence type="ECO:0000313" key="31">
    <source>
        <dbReference type="Proteomes" id="UP000743370"/>
    </source>
</evidence>
<dbReference type="GO" id="GO:0016020">
    <property type="term" value="C:membrane"/>
    <property type="evidence" value="ECO:0007669"/>
    <property type="project" value="UniProtKB-SubCell"/>
</dbReference>
<feature type="signal peptide" evidence="26">
    <location>
        <begin position="1"/>
        <end position="21"/>
    </location>
</feature>
<name>A0A0L9TUD8_PHAAN</name>
<evidence type="ECO:0000256" key="19">
    <source>
        <dbReference type="ARBA" id="ARBA00023157"/>
    </source>
</evidence>
<evidence type="ECO:0000256" key="25">
    <source>
        <dbReference type="SAM" id="Phobius"/>
    </source>
</evidence>
<dbReference type="FunFam" id="1.10.510.10:FF:000388">
    <property type="entry name" value="Leucine-rich repeat receptor-like tyrosine-protein kinase PXC3"/>
    <property type="match status" value="1"/>
</dbReference>
<gene>
    <name evidence="28" type="ORF">HKW66_Vig0186880</name>
    <name evidence="29" type="ORF">LR48_Vigan02g035800</name>
</gene>
<dbReference type="AlphaFoldDB" id="A0A0L9TUD8"/>
<proteinExistence type="inferred from homology"/>
<dbReference type="Proteomes" id="UP000053144">
    <property type="component" value="Chromosome 2"/>
</dbReference>
<keyword evidence="12" id="KW-0677">Repeat</keyword>
<keyword evidence="9" id="KW-0808">Transferase</keyword>
<dbReference type="Pfam" id="PF08263">
    <property type="entry name" value="LRRNT_2"/>
    <property type="match status" value="1"/>
</dbReference>
<dbReference type="InterPro" id="IPR001245">
    <property type="entry name" value="Ser-Thr/Tyr_kinase_cat_dom"/>
</dbReference>
<evidence type="ECO:0000256" key="6">
    <source>
        <dbReference type="ARBA" id="ARBA00022525"/>
    </source>
</evidence>
<keyword evidence="15" id="KW-0611">Plant defense</keyword>
<feature type="transmembrane region" description="Helical" evidence="25">
    <location>
        <begin position="541"/>
        <end position="561"/>
    </location>
</feature>
<accession>A0A0L9TUD8</accession>
<dbReference type="KEGG" id="var:108324232"/>
<dbReference type="SUPFAM" id="SSF52058">
    <property type="entry name" value="L domain-like"/>
    <property type="match status" value="1"/>
</dbReference>
<sequence>MMFSVMRILCLLPFLLTLCLSKSLLVGGELQEQTLLPSINQNLRVPGWNASTSDYCSWKGVICGNLSLVEKLTLSNQNLGGNVSSISRLKALKWLDLSNNNFQGMIPAAFGNLSHLEYLDLSSNKFEGSIPPQLGGLKSLKSLNFSNNMLVGEIPKELQGLETLQDFQIFNNHLSGSIPNWVEHWTNLRVFAAYENHFNGRIPDALGFLSELTTLNLHSNHLEGPIPGSLFSAWKLEVLILSQNNLSGEIPEEIGNCRTLVSVRIGNNNLQGNIPKSVGNLTSLAYFEADDNNLSGELVSEFSLCYNLTFLNLASNGFTGTISPEFGKLMNLQVLMLSENLLRGDIPESILQIRSLEILDLSNNRFNGTIPNGICDIAQLQKLLLDRNFIRGVIPQEIGRCRELLELKLGSNNLTGTIPSQIGHMHNLEIALNLSYNHLQGQLPPELGRLIKLGSLDISNNNLTGNIPDTFIGMVGLIVINMSNNQLSGKLPKCASFLHNPASSYLGNRGLCGEPLNITCEDIPYRYIAVENNNKFTYETIMYIFGPSLLAFMLFAAVVLVNRVCQRKVENVPEIECGETIKEPSIISGKVFADNLREEVDLEAVAKATLEESNKLSSGTFSALYKALMPSGVVLLVRKIIPMDMTIMQRQSKIISELHRLIKLSHEHVMKPVGYVICSDAALLIYQYISCGTLAQLLHEPAMQPEYQLDWPARFSIAMGIAKGLVFLHQKAIIHLDISSSNILLDANLGPLIGDIEISKFLDQTKGSASIVPYVGSFGYVPPEYAYTMRVTAAGNIYSFGVILLEMVTSRAAFDEGNGEGVDLVKWVREAGARGESPEQIMDATLSSVCDEWRKEMLDTLKVAFFCTHIRPKNRPNINNVVGMLRAIRNQIDFCVD</sequence>
<dbReference type="Gene3D" id="1.10.510.10">
    <property type="entry name" value="Transferase(Phosphotransferase) domain 1"/>
    <property type="match status" value="1"/>
</dbReference>
<dbReference type="GO" id="GO:0009653">
    <property type="term" value="P:anatomical structure morphogenesis"/>
    <property type="evidence" value="ECO:0007669"/>
    <property type="project" value="UniProtKB-ARBA"/>
</dbReference>
<evidence type="ECO:0000256" key="7">
    <source>
        <dbReference type="ARBA" id="ARBA00022527"/>
    </source>
</evidence>
<dbReference type="FunFam" id="3.80.10.10:FF:000400">
    <property type="entry name" value="Nuclear pore complex protein NUP107"/>
    <property type="match status" value="1"/>
</dbReference>
<evidence type="ECO:0000256" key="20">
    <source>
        <dbReference type="ARBA" id="ARBA00023170"/>
    </source>
</evidence>
<evidence type="ECO:0000259" key="27">
    <source>
        <dbReference type="PROSITE" id="PS50011"/>
    </source>
</evidence>
<evidence type="ECO:0000256" key="10">
    <source>
        <dbReference type="ARBA" id="ARBA00022692"/>
    </source>
</evidence>
<comment type="catalytic activity">
    <reaction evidence="24">
        <text>L-seryl-[protein] + ATP = O-phospho-L-seryl-[protein] + ADP + H(+)</text>
        <dbReference type="Rhea" id="RHEA:17989"/>
        <dbReference type="Rhea" id="RHEA-COMP:9863"/>
        <dbReference type="Rhea" id="RHEA-COMP:11604"/>
        <dbReference type="ChEBI" id="CHEBI:15378"/>
        <dbReference type="ChEBI" id="CHEBI:29999"/>
        <dbReference type="ChEBI" id="CHEBI:30616"/>
        <dbReference type="ChEBI" id="CHEBI:83421"/>
        <dbReference type="ChEBI" id="CHEBI:456216"/>
        <dbReference type="EC" id="2.7.11.1"/>
    </reaction>
</comment>
<dbReference type="PROSITE" id="PS50011">
    <property type="entry name" value="PROTEIN_KINASE_DOM"/>
    <property type="match status" value="1"/>
</dbReference>
<dbReference type="InterPro" id="IPR051716">
    <property type="entry name" value="Plant_RL_S/T_kinase"/>
</dbReference>
<evidence type="ECO:0000256" key="2">
    <source>
        <dbReference type="ARBA" id="ARBA00004191"/>
    </source>
</evidence>
<dbReference type="FunFam" id="3.80.10.10:FF:000095">
    <property type="entry name" value="LRR receptor-like serine/threonine-protein kinase GSO1"/>
    <property type="match status" value="1"/>
</dbReference>
<evidence type="ECO:0000313" key="29">
    <source>
        <dbReference type="EMBL" id="KOM34208.1"/>
    </source>
</evidence>
<evidence type="ECO:0000256" key="18">
    <source>
        <dbReference type="ARBA" id="ARBA00023136"/>
    </source>
</evidence>
<keyword evidence="13" id="KW-0547">Nucleotide-binding</keyword>
<dbReference type="OrthoDB" id="676979at2759"/>
<dbReference type="EC" id="2.7.11.1" evidence="4"/>
<evidence type="ECO:0000256" key="12">
    <source>
        <dbReference type="ARBA" id="ARBA00022737"/>
    </source>
</evidence>
<evidence type="ECO:0000256" key="14">
    <source>
        <dbReference type="ARBA" id="ARBA00022777"/>
    </source>
</evidence>
<dbReference type="PANTHER" id="PTHR48053:SF105">
    <property type="entry name" value="RECEPTOR-LIKE PROTEIN KINASE"/>
    <property type="match status" value="1"/>
</dbReference>
<evidence type="ECO:0000256" key="8">
    <source>
        <dbReference type="ARBA" id="ARBA00022614"/>
    </source>
</evidence>
<keyword evidence="18 25" id="KW-0472">Membrane</keyword>
<reference evidence="30" key="1">
    <citation type="journal article" date="2015" name="Proc. Natl. Acad. Sci. U.S.A.">
        <title>Genome sequencing of adzuki bean (Vigna angularis) provides insight into high starch and low fat accumulation and domestication.</title>
        <authorList>
            <person name="Yang K."/>
            <person name="Tian Z."/>
            <person name="Chen C."/>
            <person name="Luo L."/>
            <person name="Zhao B."/>
            <person name="Wang Z."/>
            <person name="Yu L."/>
            <person name="Li Y."/>
            <person name="Sun Y."/>
            <person name="Li W."/>
            <person name="Chen Y."/>
            <person name="Li Y."/>
            <person name="Zhang Y."/>
            <person name="Ai D."/>
            <person name="Zhao J."/>
            <person name="Shang C."/>
            <person name="Ma Y."/>
            <person name="Wu B."/>
            <person name="Wang M."/>
            <person name="Gao L."/>
            <person name="Sun D."/>
            <person name="Zhang P."/>
            <person name="Guo F."/>
            <person name="Wang W."/>
            <person name="Li Y."/>
            <person name="Wang J."/>
            <person name="Varshney R.K."/>
            <person name="Wang J."/>
            <person name="Ling H.Q."/>
            <person name="Wan P."/>
        </authorList>
    </citation>
    <scope>NUCLEOTIDE SEQUENCE</scope>
    <source>
        <strain evidence="30">cv. Jingnong 6</strain>
    </source>
</reference>
<reference evidence="28 31" key="3">
    <citation type="submission" date="2020-05" db="EMBL/GenBank/DDBJ databases">
        <title>Vigna angularis (adzuki bean) Var. LongXiaoDou No. 4 denovo assembly.</title>
        <authorList>
            <person name="Xiang H."/>
        </authorList>
    </citation>
    <scope>NUCLEOTIDE SEQUENCE [LARGE SCALE GENOMIC DNA]</scope>
    <source>
        <tissue evidence="28">Leaf</tissue>
    </source>
</reference>
<dbReference type="Pfam" id="PF13855">
    <property type="entry name" value="LRR_8"/>
    <property type="match status" value="1"/>
</dbReference>
<dbReference type="SUPFAM" id="SSF52047">
    <property type="entry name" value="RNI-like"/>
    <property type="match status" value="1"/>
</dbReference>
<dbReference type="PROSITE" id="PS00109">
    <property type="entry name" value="PROTEIN_KINASE_TYR"/>
    <property type="match status" value="1"/>
</dbReference>
<dbReference type="Pfam" id="PF00560">
    <property type="entry name" value="LRR_1"/>
    <property type="match status" value="4"/>
</dbReference>
<dbReference type="InterPro" id="IPR011009">
    <property type="entry name" value="Kinase-like_dom_sf"/>
</dbReference>
<dbReference type="SUPFAM" id="SSF56112">
    <property type="entry name" value="Protein kinase-like (PK-like)"/>
    <property type="match status" value="1"/>
</dbReference>
<keyword evidence="17 25" id="KW-1133">Transmembrane helix</keyword>
<evidence type="ECO:0000256" key="5">
    <source>
        <dbReference type="ARBA" id="ARBA00022512"/>
    </source>
</evidence>
<keyword evidence="10 25" id="KW-0812">Transmembrane</keyword>
<comment type="catalytic activity">
    <reaction evidence="23">
        <text>L-threonyl-[protein] + ATP = O-phospho-L-threonyl-[protein] + ADP + H(+)</text>
        <dbReference type="Rhea" id="RHEA:46608"/>
        <dbReference type="Rhea" id="RHEA-COMP:11060"/>
        <dbReference type="Rhea" id="RHEA-COMP:11605"/>
        <dbReference type="ChEBI" id="CHEBI:15378"/>
        <dbReference type="ChEBI" id="CHEBI:30013"/>
        <dbReference type="ChEBI" id="CHEBI:30616"/>
        <dbReference type="ChEBI" id="CHEBI:61977"/>
        <dbReference type="ChEBI" id="CHEBI:456216"/>
        <dbReference type="EC" id="2.7.11.1"/>
    </reaction>
</comment>
<evidence type="ECO:0000256" key="4">
    <source>
        <dbReference type="ARBA" id="ARBA00012513"/>
    </source>
</evidence>
<keyword evidence="19" id="KW-1015">Disulfide bond</keyword>
<dbReference type="GO" id="GO:0006952">
    <property type="term" value="P:defense response"/>
    <property type="evidence" value="ECO:0007669"/>
    <property type="project" value="UniProtKB-KW"/>
</dbReference>
<dbReference type="Gramene" id="KOM34208">
    <property type="protein sequence ID" value="KOM34208"/>
    <property type="gene ID" value="LR48_Vigan02g035800"/>
</dbReference>
<evidence type="ECO:0000256" key="3">
    <source>
        <dbReference type="ARBA" id="ARBA00004479"/>
    </source>
</evidence>
<keyword evidence="20 28" id="KW-0675">Receptor</keyword>
<evidence type="ECO:0000256" key="11">
    <source>
        <dbReference type="ARBA" id="ARBA00022729"/>
    </source>
</evidence>
<evidence type="ECO:0000256" key="9">
    <source>
        <dbReference type="ARBA" id="ARBA00022679"/>
    </source>
</evidence>
<evidence type="ECO:0000256" key="15">
    <source>
        <dbReference type="ARBA" id="ARBA00022821"/>
    </source>
</evidence>
<dbReference type="GO" id="GO:0004674">
    <property type="term" value="F:protein serine/threonine kinase activity"/>
    <property type="evidence" value="ECO:0007669"/>
    <property type="project" value="UniProtKB-KW"/>
</dbReference>
<dbReference type="InterPro" id="IPR003591">
    <property type="entry name" value="Leu-rich_rpt_typical-subtyp"/>
</dbReference>
<dbReference type="Proteomes" id="UP000743370">
    <property type="component" value="Unassembled WGS sequence"/>
</dbReference>
<keyword evidence="7" id="KW-0723">Serine/threonine-protein kinase</keyword>
<evidence type="ECO:0000256" key="17">
    <source>
        <dbReference type="ARBA" id="ARBA00022989"/>
    </source>
</evidence>
<dbReference type="Gene3D" id="3.80.10.10">
    <property type="entry name" value="Ribonuclease Inhibitor"/>
    <property type="match status" value="2"/>
</dbReference>
<comment type="similarity">
    <text evidence="22">Belongs to the polygalacturonase-inhibiting protein family.</text>
</comment>
<dbReference type="PANTHER" id="PTHR48053">
    <property type="entry name" value="LEUCINE RICH REPEAT FAMILY PROTEIN, EXPRESSED"/>
    <property type="match status" value="1"/>
</dbReference>
<dbReference type="EMBL" id="JABFOF010000003">
    <property type="protein sequence ID" value="KAG2403401.1"/>
    <property type="molecule type" value="Genomic_DNA"/>
</dbReference>
<keyword evidence="5" id="KW-0134">Cell wall</keyword>
<dbReference type="OMA" id="CHDNLTR"/>
<dbReference type="GO" id="GO:0099402">
    <property type="term" value="P:plant organ development"/>
    <property type="evidence" value="ECO:0007669"/>
    <property type="project" value="UniProtKB-ARBA"/>
</dbReference>
<evidence type="ECO:0000256" key="13">
    <source>
        <dbReference type="ARBA" id="ARBA00022741"/>
    </source>
</evidence>
<evidence type="ECO:0000256" key="16">
    <source>
        <dbReference type="ARBA" id="ARBA00022840"/>
    </source>
</evidence>
<keyword evidence="14" id="KW-0418">Kinase</keyword>
<dbReference type="InterPro" id="IPR013210">
    <property type="entry name" value="LRR_N_plant-typ"/>
</dbReference>
<dbReference type="Pfam" id="PF23598">
    <property type="entry name" value="LRR_14"/>
    <property type="match status" value="1"/>
</dbReference>
<evidence type="ECO:0000256" key="26">
    <source>
        <dbReference type="SAM" id="SignalP"/>
    </source>
</evidence>
<dbReference type="SMART" id="SM00369">
    <property type="entry name" value="LRR_TYP"/>
    <property type="match status" value="7"/>
</dbReference>
<dbReference type="FunFam" id="3.30.200.20:FF:000454">
    <property type="entry name" value="Leucine-rich repeat receptor-like tyrosine-protein kinase PXC3"/>
    <property type="match status" value="1"/>
</dbReference>
<evidence type="ECO:0000256" key="22">
    <source>
        <dbReference type="ARBA" id="ARBA00038043"/>
    </source>
</evidence>
<dbReference type="GO" id="GO:0005524">
    <property type="term" value="F:ATP binding"/>
    <property type="evidence" value="ECO:0007669"/>
    <property type="project" value="UniProtKB-KW"/>
</dbReference>
<dbReference type="EMBL" id="CM003372">
    <property type="protein sequence ID" value="KOM34208.1"/>
    <property type="molecule type" value="Genomic_DNA"/>
</dbReference>